<sequence>MESEIPFFQFPPIGRGRPKLGAESHLEGVADTLLHLLLLMDDMGDLDGLNSIAIQSIDHVIWLPQDGSEDQILGGKSR</sequence>
<evidence type="ECO:0000313" key="2">
    <source>
        <dbReference type="Proteomes" id="UP001160390"/>
    </source>
</evidence>
<name>A0AA35M555_9HYPO</name>
<dbReference type="AlphaFoldDB" id="A0AA35M555"/>
<gene>
    <name evidence="1" type="ORF">CCHLO57077_00014992</name>
</gene>
<accession>A0AA35M555</accession>
<evidence type="ECO:0000313" key="1">
    <source>
        <dbReference type="EMBL" id="CAI6090686.1"/>
    </source>
</evidence>
<protein>
    <submittedName>
        <fullName evidence="1">Uncharacterized protein</fullName>
    </submittedName>
</protein>
<dbReference type="Proteomes" id="UP001160390">
    <property type="component" value="Unassembled WGS sequence"/>
</dbReference>
<comment type="caution">
    <text evidence="1">The sequence shown here is derived from an EMBL/GenBank/DDBJ whole genome shotgun (WGS) entry which is preliminary data.</text>
</comment>
<keyword evidence="2" id="KW-1185">Reference proteome</keyword>
<dbReference type="EMBL" id="CABFNP030001029">
    <property type="protein sequence ID" value="CAI6090686.1"/>
    <property type="molecule type" value="Genomic_DNA"/>
</dbReference>
<organism evidence="1 2">
    <name type="scientific">Clonostachys chloroleuca</name>
    <dbReference type="NCBI Taxonomy" id="1926264"/>
    <lineage>
        <taxon>Eukaryota</taxon>
        <taxon>Fungi</taxon>
        <taxon>Dikarya</taxon>
        <taxon>Ascomycota</taxon>
        <taxon>Pezizomycotina</taxon>
        <taxon>Sordariomycetes</taxon>
        <taxon>Hypocreomycetidae</taxon>
        <taxon>Hypocreales</taxon>
        <taxon>Bionectriaceae</taxon>
        <taxon>Clonostachys</taxon>
    </lineage>
</organism>
<reference evidence="1" key="1">
    <citation type="submission" date="2023-01" db="EMBL/GenBank/DDBJ databases">
        <authorList>
            <person name="Piombo E."/>
        </authorList>
    </citation>
    <scope>NUCLEOTIDE SEQUENCE</scope>
</reference>
<proteinExistence type="predicted"/>